<reference evidence="9 10" key="1">
    <citation type="journal article" date="2016" name="Genome Announc.">
        <title>Complete Genome Sequence of Methylobacterium populi P-1M, Isolated from Pink-Pigmented Household Biofilm.</title>
        <authorList>
            <person name="Morohoshi T."/>
            <person name="Ikeda T."/>
        </authorList>
    </citation>
    <scope>NUCLEOTIDE SEQUENCE [LARGE SCALE GENOMIC DNA]</scope>
    <source>
        <strain evidence="9 10">P-1M</strain>
    </source>
</reference>
<dbReference type="AlphaFoldDB" id="A0A160PHT2"/>
<evidence type="ECO:0000256" key="7">
    <source>
        <dbReference type="SAM" id="Phobius"/>
    </source>
</evidence>
<dbReference type="EMBL" id="AP014809">
    <property type="protein sequence ID" value="BAU91461.1"/>
    <property type="molecule type" value="Genomic_DNA"/>
</dbReference>
<comment type="similarity">
    <text evidence="2">Belongs to the acyltransferase 3 family.</text>
</comment>
<feature type="transmembrane region" description="Helical" evidence="7">
    <location>
        <begin position="58"/>
        <end position="75"/>
    </location>
</feature>
<name>A0A160PHT2_9HYPH</name>
<keyword evidence="4 7" id="KW-0812">Transmembrane</keyword>
<sequence length="372" mass="40417">MGGRARTQAEEELRYAWVDVAKGICILLVVMMHSTLGTGEAMGGEGFLHPVVAFAKPFRIPDFFLLSGLFVGRVLDRDWRRFADRRIIHFAYFYLLWLLLQSAVKYETVVGDGGIPAFLAHLALALVEPYSTLWFIYLLAVFSIVTKLLRPLPGPALLGTAALLQIMPVQTSSYLVEEFCARYVYFVGGYLLANQIFAFSDAVRRYRRLALASLGAWALAEGWLAFTPSGIPDHPTLASLPGVGLAAGFAGALAIVALASLLAEAGGVVTGALRTCGKRSIVIYLAFFLPMAACRSLIVKTGVVEDVGLASLAVMSVAVVLPLLFERLIRGTWLDFLFRRPRVLHLAGTRGGEAALTTPLTGNRVIERQARG</sequence>
<keyword evidence="9" id="KW-0012">Acyltransferase</keyword>
<keyword evidence="6 7" id="KW-0472">Membrane</keyword>
<feature type="transmembrane region" description="Helical" evidence="7">
    <location>
        <begin position="20"/>
        <end position="38"/>
    </location>
</feature>
<dbReference type="GO" id="GO:0009246">
    <property type="term" value="P:enterobacterial common antigen biosynthetic process"/>
    <property type="evidence" value="ECO:0007669"/>
    <property type="project" value="TreeGrafter"/>
</dbReference>
<dbReference type="PANTHER" id="PTHR40074">
    <property type="entry name" value="O-ACETYLTRANSFERASE WECH"/>
    <property type="match status" value="1"/>
</dbReference>
<dbReference type="OrthoDB" id="9814956at2"/>
<evidence type="ECO:0000256" key="1">
    <source>
        <dbReference type="ARBA" id="ARBA00004651"/>
    </source>
</evidence>
<keyword evidence="3" id="KW-1003">Cell membrane</keyword>
<evidence type="ECO:0000259" key="8">
    <source>
        <dbReference type="Pfam" id="PF01757"/>
    </source>
</evidence>
<dbReference type="GO" id="GO:0016413">
    <property type="term" value="F:O-acetyltransferase activity"/>
    <property type="evidence" value="ECO:0007669"/>
    <property type="project" value="TreeGrafter"/>
</dbReference>
<accession>A0A160PHT2</accession>
<dbReference type="RefSeq" id="WP_096485561.1">
    <property type="nucleotide sequence ID" value="NZ_AP014809.1"/>
</dbReference>
<evidence type="ECO:0000256" key="2">
    <source>
        <dbReference type="ARBA" id="ARBA00007400"/>
    </source>
</evidence>
<feature type="domain" description="Acyltransferase 3" evidence="8">
    <location>
        <begin position="16"/>
        <end position="325"/>
    </location>
</feature>
<evidence type="ECO:0000313" key="9">
    <source>
        <dbReference type="EMBL" id="BAU91461.1"/>
    </source>
</evidence>
<keyword evidence="5 7" id="KW-1133">Transmembrane helix</keyword>
<protein>
    <submittedName>
        <fullName evidence="9">Acyltransferase 3</fullName>
    </submittedName>
</protein>
<proteinExistence type="inferred from homology"/>
<feature type="transmembrane region" description="Helical" evidence="7">
    <location>
        <begin position="87"/>
        <end position="106"/>
    </location>
</feature>
<dbReference type="Pfam" id="PF01757">
    <property type="entry name" value="Acyl_transf_3"/>
    <property type="match status" value="1"/>
</dbReference>
<feature type="transmembrane region" description="Helical" evidence="7">
    <location>
        <begin position="209"/>
        <end position="226"/>
    </location>
</feature>
<dbReference type="GO" id="GO:0005886">
    <property type="term" value="C:plasma membrane"/>
    <property type="evidence" value="ECO:0007669"/>
    <property type="project" value="UniProtKB-SubCell"/>
</dbReference>
<feature type="transmembrane region" description="Helical" evidence="7">
    <location>
        <begin position="246"/>
        <end position="269"/>
    </location>
</feature>
<feature type="transmembrane region" description="Helical" evidence="7">
    <location>
        <begin position="310"/>
        <end position="329"/>
    </location>
</feature>
<evidence type="ECO:0000256" key="3">
    <source>
        <dbReference type="ARBA" id="ARBA00022475"/>
    </source>
</evidence>
<evidence type="ECO:0000256" key="4">
    <source>
        <dbReference type="ARBA" id="ARBA00022692"/>
    </source>
</evidence>
<evidence type="ECO:0000256" key="5">
    <source>
        <dbReference type="ARBA" id="ARBA00022989"/>
    </source>
</evidence>
<comment type="subcellular location">
    <subcellularLocation>
        <location evidence="1">Cell membrane</location>
        <topology evidence="1">Multi-pass membrane protein</topology>
    </subcellularLocation>
</comment>
<keyword evidence="9" id="KW-0808">Transferase</keyword>
<evidence type="ECO:0000313" key="10">
    <source>
        <dbReference type="Proteomes" id="UP000218288"/>
    </source>
</evidence>
<dbReference type="Proteomes" id="UP000218288">
    <property type="component" value="Chromosome"/>
</dbReference>
<organism evidence="9 10">
    <name type="scientific">Methylorubrum populi</name>
    <dbReference type="NCBI Taxonomy" id="223967"/>
    <lineage>
        <taxon>Bacteria</taxon>
        <taxon>Pseudomonadati</taxon>
        <taxon>Pseudomonadota</taxon>
        <taxon>Alphaproteobacteria</taxon>
        <taxon>Hyphomicrobiales</taxon>
        <taxon>Methylobacteriaceae</taxon>
        <taxon>Methylorubrum</taxon>
    </lineage>
</organism>
<dbReference type="InterPro" id="IPR002656">
    <property type="entry name" value="Acyl_transf_3_dom"/>
</dbReference>
<dbReference type="PANTHER" id="PTHR40074:SF4">
    <property type="entry name" value="INNER MEMBRANE PROTEIN YCFT"/>
    <property type="match status" value="1"/>
</dbReference>
<feature type="transmembrane region" description="Helical" evidence="7">
    <location>
        <begin position="118"/>
        <end position="145"/>
    </location>
</feature>
<feature type="transmembrane region" description="Helical" evidence="7">
    <location>
        <begin position="281"/>
        <end position="298"/>
    </location>
</feature>
<gene>
    <name evidence="9" type="ORF">MPPM_2856</name>
</gene>
<evidence type="ECO:0000256" key="6">
    <source>
        <dbReference type="ARBA" id="ARBA00023136"/>
    </source>
</evidence>